<reference evidence="2 3" key="1">
    <citation type="journal article" date="2023" name="Commun. Biol.">
        <title>Reorganization of the ancestral sex-determining regions during the evolution of trioecy in Pleodorina starrii.</title>
        <authorList>
            <person name="Takahashi K."/>
            <person name="Suzuki S."/>
            <person name="Kawai-Toyooka H."/>
            <person name="Yamamoto K."/>
            <person name="Hamaji T."/>
            <person name="Ootsuki R."/>
            <person name="Yamaguchi H."/>
            <person name="Kawachi M."/>
            <person name="Higashiyama T."/>
            <person name="Nozaki H."/>
        </authorList>
    </citation>
    <scope>NUCLEOTIDE SEQUENCE [LARGE SCALE GENOMIC DNA]</scope>
    <source>
        <strain evidence="2 3">NIES-4479</strain>
    </source>
</reference>
<comment type="caution">
    <text evidence="2">The sequence shown here is derived from an EMBL/GenBank/DDBJ whole genome shotgun (WGS) entry which is preliminary data.</text>
</comment>
<dbReference type="EMBL" id="BRXU01000034">
    <property type="protein sequence ID" value="GLC60446.1"/>
    <property type="molecule type" value="Genomic_DNA"/>
</dbReference>
<accession>A0A9W6BXM9</accession>
<dbReference type="AlphaFoldDB" id="A0A9W6BXM9"/>
<protein>
    <submittedName>
        <fullName evidence="2">Uncharacterized protein</fullName>
    </submittedName>
</protein>
<keyword evidence="3" id="KW-1185">Reference proteome</keyword>
<proteinExistence type="predicted"/>
<organism evidence="2 3">
    <name type="scientific">Pleodorina starrii</name>
    <dbReference type="NCBI Taxonomy" id="330485"/>
    <lineage>
        <taxon>Eukaryota</taxon>
        <taxon>Viridiplantae</taxon>
        <taxon>Chlorophyta</taxon>
        <taxon>core chlorophytes</taxon>
        <taxon>Chlorophyceae</taxon>
        <taxon>CS clade</taxon>
        <taxon>Chlamydomonadales</taxon>
        <taxon>Volvocaceae</taxon>
        <taxon>Pleodorina</taxon>
    </lineage>
</organism>
<gene>
    <name evidence="2" type="primary">PLESTBF000791</name>
    <name evidence="2" type="ORF">PLESTB_001613400</name>
</gene>
<evidence type="ECO:0000313" key="2">
    <source>
        <dbReference type="EMBL" id="GLC60446.1"/>
    </source>
</evidence>
<dbReference type="Proteomes" id="UP001165080">
    <property type="component" value="Unassembled WGS sequence"/>
</dbReference>
<name>A0A9W6BXM9_9CHLO</name>
<evidence type="ECO:0000313" key="3">
    <source>
        <dbReference type="Proteomes" id="UP001165080"/>
    </source>
</evidence>
<feature type="region of interest" description="Disordered" evidence="1">
    <location>
        <begin position="16"/>
        <end position="44"/>
    </location>
</feature>
<sequence length="113" mass="12056">MARLCTRGHDWREKAPAGMLGGAGGRRKGIARQPGWGMGGQQDCEHKRQEGTGLDLLAAALVLPLVQQVQLVLQGGVLGLGTAACRLRTACGVWAWASACVTHAWQETTRHDD</sequence>
<evidence type="ECO:0000256" key="1">
    <source>
        <dbReference type="SAM" id="MobiDB-lite"/>
    </source>
</evidence>